<evidence type="ECO:0000256" key="2">
    <source>
        <dbReference type="ARBA" id="ARBA00022448"/>
    </source>
</evidence>
<evidence type="ECO:0000256" key="1">
    <source>
        <dbReference type="ARBA" id="ARBA00010066"/>
    </source>
</evidence>
<protein>
    <recommendedName>
        <fullName evidence="5">V-type proton ATPase subunit G</fullName>
    </recommendedName>
</protein>
<keyword evidence="8" id="KW-1185">Reference proteome</keyword>
<evidence type="ECO:0000256" key="4">
    <source>
        <dbReference type="ARBA" id="ARBA00023065"/>
    </source>
</evidence>
<dbReference type="EMBL" id="JAPDFW010000064">
    <property type="protein sequence ID" value="KAJ5075562.1"/>
    <property type="molecule type" value="Genomic_DNA"/>
</dbReference>
<keyword evidence="3 5" id="KW-0375">Hydrogen ion transport</keyword>
<dbReference type="PANTHER" id="PTHR12713:SF11">
    <property type="entry name" value="V-TYPE PROTON ATPASE SUBUNIT G"/>
    <property type="match status" value="1"/>
</dbReference>
<dbReference type="GO" id="GO:0016887">
    <property type="term" value="F:ATP hydrolysis activity"/>
    <property type="evidence" value="ECO:0007669"/>
    <property type="project" value="TreeGrafter"/>
</dbReference>
<dbReference type="GO" id="GO:0000221">
    <property type="term" value="C:vacuolar proton-transporting V-type ATPase, V1 domain"/>
    <property type="evidence" value="ECO:0007669"/>
    <property type="project" value="TreeGrafter"/>
</dbReference>
<accession>A0A9Q0LMJ2</accession>
<dbReference type="Pfam" id="PF03179">
    <property type="entry name" value="V-ATPase_G"/>
    <property type="match status" value="1"/>
</dbReference>
<comment type="subunit">
    <text evidence="5">V-ATPase is a heteromultimeric enzyme made up of two complexes: the ATP-hydrolytic V1 complex and the proton translocation V0 complex.</text>
</comment>
<dbReference type="NCBIfam" id="TIGR01147">
    <property type="entry name" value="V_ATP_synt_G"/>
    <property type="match status" value="1"/>
</dbReference>
<sequence>MQSTDPNIKRLLQAEQIAAQYIEEAEQIKTEKIKSARTKALEEISEIRENEVRKFEKFKKEHLGSTSQIEEKSQKETEEAIKKILSYADKNRDTVIDLLLKKVEDVDISYQDPNNEEKKK</sequence>
<evidence type="ECO:0000256" key="6">
    <source>
        <dbReference type="SAM" id="Coils"/>
    </source>
</evidence>
<comment type="function">
    <text evidence="5">Subunit of the V1 complex of vacuolar(H+)-ATPase (V-ATPase), a multisubunit enzyme composed of a peripheral complex (V1) that hydrolyzes ATP and a membrane integral complex (V0) that translocates protons. V-ATPase is responsible for acidifying and maintaining the pH of intracellular compartments and in some cell types, is targeted to the plasma membrane, where it is responsible for acidifying the extracellular environment.</text>
</comment>
<dbReference type="AlphaFoldDB" id="A0A9Q0LMJ2"/>
<reference evidence="7" key="1">
    <citation type="submission" date="2022-10" db="EMBL/GenBank/DDBJ databases">
        <title>Novel sulphate-reducing endosymbionts in the free-living metamonad Anaeramoeba.</title>
        <authorList>
            <person name="Jerlstrom-Hultqvist J."/>
            <person name="Cepicka I."/>
            <person name="Gallot-Lavallee L."/>
            <person name="Salas-Leiva D."/>
            <person name="Curtis B.A."/>
            <person name="Zahonova K."/>
            <person name="Pipaliya S."/>
            <person name="Dacks J."/>
            <person name="Roger A.J."/>
        </authorList>
    </citation>
    <scope>NUCLEOTIDE SEQUENCE</scope>
    <source>
        <strain evidence="7">BMAN</strain>
    </source>
</reference>
<dbReference type="OrthoDB" id="250802at2759"/>
<feature type="coiled-coil region" evidence="6">
    <location>
        <begin position="11"/>
        <end position="61"/>
    </location>
</feature>
<dbReference type="Proteomes" id="UP001149090">
    <property type="component" value="Unassembled WGS sequence"/>
</dbReference>
<comment type="similarity">
    <text evidence="1 5">Belongs to the V-ATPase G subunit family.</text>
</comment>
<evidence type="ECO:0000256" key="5">
    <source>
        <dbReference type="RuleBase" id="RU364019"/>
    </source>
</evidence>
<dbReference type="InterPro" id="IPR005124">
    <property type="entry name" value="V-ATPase_G"/>
</dbReference>
<comment type="caution">
    <text evidence="7">The sequence shown here is derived from an EMBL/GenBank/DDBJ whole genome shotgun (WGS) entry which is preliminary data.</text>
</comment>
<dbReference type="GO" id="GO:0046961">
    <property type="term" value="F:proton-transporting ATPase activity, rotational mechanism"/>
    <property type="evidence" value="ECO:0007669"/>
    <property type="project" value="InterPro"/>
</dbReference>
<evidence type="ECO:0000313" key="8">
    <source>
        <dbReference type="Proteomes" id="UP001149090"/>
    </source>
</evidence>
<gene>
    <name evidence="7" type="ORF">M0811_07132</name>
</gene>
<organism evidence="7 8">
    <name type="scientific">Anaeramoeba ignava</name>
    <name type="common">Anaerobic marine amoeba</name>
    <dbReference type="NCBI Taxonomy" id="1746090"/>
    <lineage>
        <taxon>Eukaryota</taxon>
        <taxon>Metamonada</taxon>
        <taxon>Anaeramoebidae</taxon>
        <taxon>Anaeramoeba</taxon>
    </lineage>
</organism>
<keyword evidence="4 5" id="KW-0406">Ion transport</keyword>
<keyword evidence="2 5" id="KW-0813">Transport</keyword>
<dbReference type="OMA" id="ARKYRQD"/>
<keyword evidence="6" id="KW-0175">Coiled coil</keyword>
<proteinExistence type="inferred from homology"/>
<dbReference type="PANTHER" id="PTHR12713">
    <property type="entry name" value="VACUOLAR ATP SYNTHASE SUBUNIT G"/>
    <property type="match status" value="1"/>
</dbReference>
<name>A0A9Q0LMJ2_ANAIG</name>
<dbReference type="Gene3D" id="1.20.5.2950">
    <property type="match status" value="1"/>
</dbReference>
<evidence type="ECO:0000313" key="7">
    <source>
        <dbReference type="EMBL" id="KAJ5075562.1"/>
    </source>
</evidence>
<evidence type="ECO:0000256" key="3">
    <source>
        <dbReference type="ARBA" id="ARBA00022781"/>
    </source>
</evidence>